<dbReference type="Proteomes" id="UP000037843">
    <property type="component" value="Unassembled WGS sequence"/>
</dbReference>
<sequence length="290" mass="30669">MTTTLPAPGAPGASSSDAVRVLGLSDTEAIRAVLDVDPVASCMLAARVEARGADPTAIGGEIWSTGVLAESLCFVGTTIIPLAGGPEATRLFAERAIEQHRICPSLVGPADVVLDMWCHLDPVWGPAREVRPCQPLLAMLDAPTCVVDPAVRQVRAEELDAYLHASIQMFIGEMGVDPRNGDGGRGYRRRVAGLIDAGRAWARFEDGRVIFKAEIGSQSRSVSQIQGVWVDPEFRGRGLGTAGVAAVAAAVHHSGRIPSLYVNSFNEIARASYARAGFIRIGTFATILVS</sequence>
<dbReference type="GeneID" id="45765562"/>
<dbReference type="EMBL" id="LQYE01000032">
    <property type="protein sequence ID" value="OAT66246.1"/>
    <property type="molecule type" value="Genomic_DNA"/>
</dbReference>
<dbReference type="PIRSF" id="PIRSF021603">
    <property type="entry name" value="UCP21603_acetyltransf"/>
    <property type="match status" value="1"/>
</dbReference>
<dbReference type="RefSeq" id="WP_043078086.1">
    <property type="nucleotide sequence ID" value="NZ_CP011530.1"/>
</dbReference>
<dbReference type="InterPro" id="IPR016181">
    <property type="entry name" value="Acyl_CoA_acyltransferase"/>
</dbReference>
<reference evidence="5 6" key="1">
    <citation type="submission" date="2015-09" db="EMBL/GenBank/DDBJ databases">
        <title>Genome Sequences of Mycobacterium immunogenum Isolates, Recuperated from a Chloraminated Drinking Water Distribution System Simulator Subjected to Episodes of Nitrification.</title>
        <authorList>
            <person name="Gomez-Alvarez V."/>
            <person name="Revetta R.P."/>
        </authorList>
    </citation>
    <scope>NUCLEOTIDE SEQUENCE [LARGE SCALE GENOMIC DNA]</scope>
    <source>
        <strain evidence="2 5">H008</strain>
        <strain evidence="3 6">H076</strain>
    </source>
</reference>
<dbReference type="OrthoDB" id="5241264at2"/>
<evidence type="ECO:0000313" key="2">
    <source>
        <dbReference type="EMBL" id="KPG16082.1"/>
    </source>
</evidence>
<dbReference type="InterPro" id="IPR016794">
    <property type="entry name" value="UCP21603_acetyltransf"/>
</dbReference>
<accession>A0A0N1LWJ9</accession>
<dbReference type="SUPFAM" id="SSF55729">
    <property type="entry name" value="Acyl-CoA N-acyltransferases (Nat)"/>
    <property type="match status" value="1"/>
</dbReference>
<name>A0A0N1LWJ9_9MYCO</name>
<evidence type="ECO:0000313" key="6">
    <source>
        <dbReference type="Proteomes" id="UP000037962"/>
    </source>
</evidence>
<dbReference type="Proteomes" id="UP000037962">
    <property type="component" value="Unassembled WGS sequence"/>
</dbReference>
<evidence type="ECO:0000259" key="1">
    <source>
        <dbReference type="PROSITE" id="PS51186"/>
    </source>
</evidence>
<comment type="caution">
    <text evidence="4">The sequence shown here is derived from an EMBL/GenBank/DDBJ whole genome shotgun (WGS) entry which is preliminary data.</text>
</comment>
<dbReference type="Pfam" id="PF13312">
    <property type="entry name" value="DUF4081"/>
    <property type="match status" value="1"/>
</dbReference>
<dbReference type="PROSITE" id="PS51186">
    <property type="entry name" value="GNAT"/>
    <property type="match status" value="1"/>
</dbReference>
<dbReference type="GO" id="GO:0016747">
    <property type="term" value="F:acyltransferase activity, transferring groups other than amino-acyl groups"/>
    <property type="evidence" value="ECO:0007669"/>
    <property type="project" value="InterPro"/>
</dbReference>
<dbReference type="Proteomes" id="UP000186919">
    <property type="component" value="Unassembled WGS sequence"/>
</dbReference>
<organism evidence="4 7">
    <name type="scientific">Mycobacteroides immunogenum</name>
    <dbReference type="NCBI Taxonomy" id="83262"/>
    <lineage>
        <taxon>Bacteria</taxon>
        <taxon>Bacillati</taxon>
        <taxon>Actinomycetota</taxon>
        <taxon>Actinomycetes</taxon>
        <taxon>Mycobacteriales</taxon>
        <taxon>Mycobacteriaceae</taxon>
        <taxon>Mycobacteroides</taxon>
    </lineage>
</organism>
<reference evidence="4 7" key="2">
    <citation type="submission" date="2016-01" db="EMBL/GenBank/DDBJ databases">
        <title>Mycobacterium immunogenum strain CD11_6 genome sequencing and assembly.</title>
        <authorList>
            <person name="Kaur G."/>
            <person name="Nair G.R."/>
            <person name="Mayilraj S."/>
        </authorList>
    </citation>
    <scope>NUCLEOTIDE SEQUENCE [LARGE SCALE GENOMIC DNA]</scope>
    <source>
        <strain evidence="4 7">CD11-6</strain>
    </source>
</reference>
<evidence type="ECO:0000313" key="5">
    <source>
        <dbReference type="Proteomes" id="UP000037843"/>
    </source>
</evidence>
<dbReference type="KEGG" id="miz:BAB75_16980"/>
<dbReference type="EMBL" id="LJFO01000002">
    <property type="protein sequence ID" value="KPG16082.1"/>
    <property type="molecule type" value="Genomic_DNA"/>
</dbReference>
<evidence type="ECO:0000313" key="7">
    <source>
        <dbReference type="Proteomes" id="UP000186919"/>
    </source>
</evidence>
<dbReference type="Gene3D" id="3.40.630.30">
    <property type="match status" value="1"/>
</dbReference>
<proteinExistence type="predicted"/>
<dbReference type="AlphaFoldDB" id="A0A0N1LWJ9"/>
<dbReference type="Pfam" id="PF00583">
    <property type="entry name" value="Acetyltransf_1"/>
    <property type="match status" value="1"/>
</dbReference>
<keyword evidence="4" id="KW-0808">Transferase</keyword>
<dbReference type="STRING" id="83262.BAB75_16980"/>
<evidence type="ECO:0000313" key="3">
    <source>
        <dbReference type="EMBL" id="KPG26817.1"/>
    </source>
</evidence>
<dbReference type="PATRIC" id="fig|83262.10.peg.5352"/>
<gene>
    <name evidence="2" type="ORF">AN908_03510</name>
    <name evidence="3" type="ORF">AN912_24460</name>
    <name evidence="4" type="ORF">AWB85_15920</name>
</gene>
<dbReference type="InterPro" id="IPR025289">
    <property type="entry name" value="DUF4081"/>
</dbReference>
<keyword evidence="6" id="KW-1185">Reference proteome</keyword>
<dbReference type="InterPro" id="IPR000182">
    <property type="entry name" value="GNAT_dom"/>
</dbReference>
<evidence type="ECO:0000313" key="4">
    <source>
        <dbReference type="EMBL" id="OAT66246.1"/>
    </source>
</evidence>
<protein>
    <submittedName>
        <fullName evidence="4">GCN5 family acetyltransferase</fullName>
    </submittedName>
</protein>
<feature type="domain" description="N-acetyltransferase" evidence="1">
    <location>
        <begin position="149"/>
        <end position="290"/>
    </location>
</feature>
<dbReference type="EMBL" id="LJFS01000043">
    <property type="protein sequence ID" value="KPG26817.1"/>
    <property type="molecule type" value="Genomic_DNA"/>
</dbReference>